<dbReference type="SMART" id="SM00365">
    <property type="entry name" value="LRR_SD22"/>
    <property type="match status" value="6"/>
</dbReference>
<sequence length="596" mass="70190">MEIFDNNTPLNNRLHKLYDKEVNDIASLNFDNNIFSALFLDVCLYKQVSQSVLAIKSVEKIFQFVSLQNLQQRKEEITNKYGALSLETIKLDIEQEIQQRDQLIINQLNQIQQKESNILKNKFVVEHMDLYSLKFFDHLKHVNENATLIVRKCINVTFEEVPIIIRNLFFDDTYLSTLEGIQKMKQLRNLQINTYACKDFQYLQLLENLTTLSLNNNYYTKNTELNICKLNNLVTLDLSANKIESCQFFVFPDSLKILNLSCNNISTLDRLHLVNLVELDLRNNKLQDIQQIGKIHSLVKLNLSNNLISDISPLYGNECLVELNISKNKITLLNQYQQAKHGKTIMKSLEVLILKYNQIKDISDVRQMIRLIHLDISRNINVIEEDSFSFDELTDFDQLKPDTIEPIVEPEILDLMPLQHLHRIKYLNLEGNLINNIWPLKRLVNLEELNVNNNLIVDINVVQYLVRLRRLNINRNIISDVSILFILNMTEIELQFNYISQESIDQLIEQNIKVKLLIQKYFFDDKVHRQLQYNAKRITRIFRTNDKNQNTNEQMNRTKTQLKLLKRNISEIIQRSVINQVHFTGRVVELFQTLLQ</sequence>
<accession>A0ABP1GFP5</accession>
<reference evidence="4 5" key="1">
    <citation type="submission" date="2024-07" db="EMBL/GenBank/DDBJ databases">
        <authorList>
            <person name="Akdeniz Z."/>
        </authorList>
    </citation>
    <scope>NUCLEOTIDE SEQUENCE [LARGE SCALE GENOMIC DNA]</scope>
</reference>
<evidence type="ECO:0000313" key="5">
    <source>
        <dbReference type="Proteomes" id="UP001642409"/>
    </source>
</evidence>
<dbReference type="PROSITE" id="PS51450">
    <property type="entry name" value="LRR"/>
    <property type="match status" value="5"/>
</dbReference>
<proteinExistence type="predicted"/>
<dbReference type="SMART" id="SM00369">
    <property type="entry name" value="LRR_TYP"/>
    <property type="match status" value="5"/>
</dbReference>
<keyword evidence="1" id="KW-0433">Leucine-rich repeat</keyword>
<dbReference type="InterPro" id="IPR003591">
    <property type="entry name" value="Leu-rich_rpt_typical-subtyp"/>
</dbReference>
<dbReference type="PANTHER" id="PTHR15454">
    <property type="entry name" value="NISCHARIN RELATED"/>
    <property type="match status" value="1"/>
</dbReference>
<organism evidence="4 5">
    <name type="scientific">Hexamita inflata</name>
    <dbReference type="NCBI Taxonomy" id="28002"/>
    <lineage>
        <taxon>Eukaryota</taxon>
        <taxon>Metamonada</taxon>
        <taxon>Diplomonadida</taxon>
        <taxon>Hexamitidae</taxon>
        <taxon>Hexamitinae</taxon>
        <taxon>Hexamita</taxon>
    </lineage>
</organism>
<dbReference type="SUPFAM" id="SSF52058">
    <property type="entry name" value="L domain-like"/>
    <property type="match status" value="1"/>
</dbReference>
<evidence type="ECO:0000313" key="4">
    <source>
        <dbReference type="EMBL" id="CAL5970936.1"/>
    </source>
</evidence>
<evidence type="ECO:0000256" key="2">
    <source>
        <dbReference type="ARBA" id="ARBA00022737"/>
    </source>
</evidence>
<keyword evidence="2" id="KW-0677">Repeat</keyword>
<dbReference type="PANTHER" id="PTHR15454:SF56">
    <property type="entry name" value="PROTEIN PHOSPHATASE 1 REGULATORY SUBUNIT 7-RELATED"/>
    <property type="match status" value="1"/>
</dbReference>
<feature type="coiled-coil region" evidence="3">
    <location>
        <begin position="548"/>
        <end position="575"/>
    </location>
</feature>
<name>A0ABP1GFP5_9EUKA</name>
<dbReference type="Pfam" id="PF12799">
    <property type="entry name" value="LRR_4"/>
    <property type="match status" value="1"/>
</dbReference>
<evidence type="ECO:0000256" key="3">
    <source>
        <dbReference type="SAM" id="Coils"/>
    </source>
</evidence>
<keyword evidence="3" id="KW-0175">Coiled coil</keyword>
<gene>
    <name evidence="4" type="ORF">HINF_LOCUS876</name>
</gene>
<dbReference type="Proteomes" id="UP001642409">
    <property type="component" value="Unassembled WGS sequence"/>
</dbReference>
<dbReference type="InterPro" id="IPR032675">
    <property type="entry name" value="LRR_dom_sf"/>
</dbReference>
<dbReference type="Gene3D" id="3.80.10.10">
    <property type="entry name" value="Ribonuclease Inhibitor"/>
    <property type="match status" value="3"/>
</dbReference>
<dbReference type="InterPro" id="IPR025875">
    <property type="entry name" value="Leu-rich_rpt_4"/>
</dbReference>
<protein>
    <submittedName>
        <fullName evidence="4">Uncharacterized protein</fullName>
    </submittedName>
</protein>
<keyword evidence="5" id="KW-1185">Reference proteome</keyword>
<comment type="caution">
    <text evidence="4">The sequence shown here is derived from an EMBL/GenBank/DDBJ whole genome shotgun (WGS) entry which is preliminary data.</text>
</comment>
<dbReference type="EMBL" id="CAXDID020000002">
    <property type="protein sequence ID" value="CAL5970936.1"/>
    <property type="molecule type" value="Genomic_DNA"/>
</dbReference>
<evidence type="ECO:0000256" key="1">
    <source>
        <dbReference type="ARBA" id="ARBA00022614"/>
    </source>
</evidence>
<dbReference type="InterPro" id="IPR001611">
    <property type="entry name" value="Leu-rich_rpt"/>
</dbReference>